<dbReference type="PANTHER" id="PTHR30492:SF0">
    <property type="entry name" value="METHYLGLYOXAL SYNTHASE"/>
    <property type="match status" value="1"/>
</dbReference>
<evidence type="ECO:0000313" key="3">
    <source>
        <dbReference type="Proteomes" id="UP000230731"/>
    </source>
</evidence>
<dbReference type="GO" id="GO:0005829">
    <property type="term" value="C:cytosol"/>
    <property type="evidence" value="ECO:0007669"/>
    <property type="project" value="TreeGrafter"/>
</dbReference>
<dbReference type="PROSITE" id="PS50146">
    <property type="entry name" value="DAGK"/>
    <property type="match status" value="1"/>
</dbReference>
<dbReference type="GO" id="GO:0019242">
    <property type="term" value="P:methylglyoxal biosynthetic process"/>
    <property type="evidence" value="ECO:0007669"/>
    <property type="project" value="InterPro"/>
</dbReference>
<comment type="caution">
    <text evidence="2">The sequence shown here is derived from an EMBL/GenBank/DDBJ whole genome shotgun (WGS) entry which is preliminary data.</text>
</comment>
<dbReference type="GO" id="GO:0016301">
    <property type="term" value="F:kinase activity"/>
    <property type="evidence" value="ECO:0007669"/>
    <property type="project" value="InterPro"/>
</dbReference>
<sequence>MKKPPPVVILNKHARRVRAVLRQLEQEGRRLGASRWHLVSGPELETCLRQERTRGGSIIIGGGDGTIRTAAQVLAGSAIPLGIIPLGTGNNLAHNLGLPLDWQEAIAVAINGRPHAITLGRVNGHIFCSSASLGLSVHTVLAIPRAAKRRFGYLAYLAAGTRQFLRSEAVQYRLTIGSKVYHFMTHQLLIANTTYQGRLLIARGTNTGDDHLEIIAFGLHRSRTEHLKDTVLLLINPRRAWKATLITTAARCTVHAYPPQAIDTDGEVLTATPATMCAEPRTLIIRLPRQTPRRRLQKEHGASAY</sequence>
<dbReference type="Pfam" id="PF19279">
    <property type="entry name" value="YegS_C"/>
    <property type="match status" value="1"/>
</dbReference>
<dbReference type="AlphaFoldDB" id="A0A2M6WYC1"/>
<dbReference type="InterPro" id="IPR045540">
    <property type="entry name" value="YegS/DAGK_C"/>
</dbReference>
<dbReference type="InterPro" id="IPR004363">
    <property type="entry name" value="Methylgl_synth"/>
</dbReference>
<dbReference type="InterPro" id="IPR017438">
    <property type="entry name" value="ATP-NAD_kinase_N"/>
</dbReference>
<dbReference type="InterPro" id="IPR016064">
    <property type="entry name" value="NAD/diacylglycerol_kinase_sf"/>
</dbReference>
<dbReference type="SUPFAM" id="SSF111331">
    <property type="entry name" value="NAD kinase/diacylglycerol kinase-like"/>
    <property type="match status" value="1"/>
</dbReference>
<proteinExistence type="predicted"/>
<dbReference type="Gene3D" id="3.40.50.10330">
    <property type="entry name" value="Probable inorganic polyphosphate/atp-NAD kinase, domain 1"/>
    <property type="match status" value="1"/>
</dbReference>
<dbReference type="EMBL" id="PEZP01000045">
    <property type="protein sequence ID" value="PIT97779.1"/>
    <property type="molecule type" value="Genomic_DNA"/>
</dbReference>
<accession>A0A2M6WYC1</accession>
<feature type="domain" description="DAGKc" evidence="1">
    <location>
        <begin position="1"/>
        <end position="126"/>
    </location>
</feature>
<dbReference type="Gene3D" id="2.60.200.40">
    <property type="match status" value="1"/>
</dbReference>
<dbReference type="InterPro" id="IPR001206">
    <property type="entry name" value="Diacylglycerol_kinase_cat_dom"/>
</dbReference>
<dbReference type="Pfam" id="PF00781">
    <property type="entry name" value="DAGK_cat"/>
    <property type="match status" value="1"/>
</dbReference>
<name>A0A2M6WYC1_9BACT</name>
<dbReference type="Proteomes" id="UP000230731">
    <property type="component" value="Unassembled WGS sequence"/>
</dbReference>
<protein>
    <recommendedName>
        <fullName evidence="1">DAGKc domain-containing protein</fullName>
    </recommendedName>
</protein>
<dbReference type="GO" id="GO:0008929">
    <property type="term" value="F:methylglyoxal synthase activity"/>
    <property type="evidence" value="ECO:0007669"/>
    <property type="project" value="InterPro"/>
</dbReference>
<organism evidence="2 3">
    <name type="scientific">Candidatus Andersenbacteria bacterium CG10_big_fil_rev_8_21_14_0_10_54_11</name>
    <dbReference type="NCBI Taxonomy" id="1974485"/>
    <lineage>
        <taxon>Bacteria</taxon>
        <taxon>Candidatus Anderseniibacteriota</taxon>
    </lineage>
</organism>
<dbReference type="PANTHER" id="PTHR30492">
    <property type="entry name" value="METHYLGLYOXAL SYNTHASE"/>
    <property type="match status" value="1"/>
</dbReference>
<evidence type="ECO:0000259" key="1">
    <source>
        <dbReference type="PROSITE" id="PS50146"/>
    </source>
</evidence>
<gene>
    <name evidence="2" type="ORF">COT71_04250</name>
</gene>
<reference evidence="3" key="1">
    <citation type="submission" date="2017-09" db="EMBL/GenBank/DDBJ databases">
        <title>Depth-based differentiation of microbial function through sediment-hosted aquifers and enrichment of novel symbionts in the deep terrestrial subsurface.</title>
        <authorList>
            <person name="Probst A.J."/>
            <person name="Ladd B."/>
            <person name="Jarett J.K."/>
            <person name="Geller-Mcgrath D.E."/>
            <person name="Sieber C.M.K."/>
            <person name="Emerson J.B."/>
            <person name="Anantharaman K."/>
            <person name="Thomas B.C."/>
            <person name="Malmstrom R."/>
            <person name="Stieglmeier M."/>
            <person name="Klingl A."/>
            <person name="Woyke T."/>
            <person name="Ryan C.M."/>
            <person name="Banfield J.F."/>
        </authorList>
    </citation>
    <scope>NUCLEOTIDE SEQUENCE [LARGE SCALE GENOMIC DNA]</scope>
</reference>
<evidence type="ECO:0000313" key="2">
    <source>
        <dbReference type="EMBL" id="PIT97779.1"/>
    </source>
</evidence>